<reference evidence="3 4" key="1">
    <citation type="submission" date="2018-05" db="EMBL/GenBank/DDBJ databases">
        <title>Complete genome sequence of sponge-derived Streptomyces sp. HNM0039.</title>
        <authorList>
            <person name="Huang X."/>
            <person name="Zhou S."/>
        </authorList>
    </citation>
    <scope>NUCLEOTIDE SEQUENCE [LARGE SCALE GENOMIC DNA]</scope>
    <source>
        <strain evidence="3 4">HNM0039</strain>
    </source>
</reference>
<evidence type="ECO:0000256" key="2">
    <source>
        <dbReference type="SAM" id="Phobius"/>
    </source>
</evidence>
<protein>
    <recommendedName>
        <fullName evidence="5">DUF485 domain-containing protein</fullName>
    </recommendedName>
</protein>
<evidence type="ECO:0000256" key="1">
    <source>
        <dbReference type="SAM" id="MobiDB-lite"/>
    </source>
</evidence>
<dbReference type="RefSeq" id="WP_108907899.1">
    <property type="nucleotide sequence ID" value="NZ_CP029188.1"/>
</dbReference>
<proteinExistence type="predicted"/>
<keyword evidence="2" id="KW-0472">Membrane</keyword>
<feature type="transmembrane region" description="Helical" evidence="2">
    <location>
        <begin position="56"/>
        <end position="75"/>
    </location>
</feature>
<evidence type="ECO:0000313" key="4">
    <source>
        <dbReference type="Proteomes" id="UP000244900"/>
    </source>
</evidence>
<feature type="transmembrane region" description="Helical" evidence="2">
    <location>
        <begin position="26"/>
        <end position="44"/>
    </location>
</feature>
<sequence>MAHQHAPPHTPRFHQRTRPHRPSRSFALVNGLTFVVHLLLACAAEDLLATRVAGQINLGVVAVLAQGSLLLWTAARYDRAAHEEAAYESAEER</sequence>
<dbReference type="OrthoDB" id="4257356at2"/>
<dbReference type="EMBL" id="CP029188">
    <property type="protein sequence ID" value="AWI31774.1"/>
    <property type="molecule type" value="Genomic_DNA"/>
</dbReference>
<keyword evidence="4" id="KW-1185">Reference proteome</keyword>
<keyword evidence="2" id="KW-1133">Transmembrane helix</keyword>
<evidence type="ECO:0000313" key="3">
    <source>
        <dbReference type="EMBL" id="AWI31774.1"/>
    </source>
</evidence>
<gene>
    <name evidence="3" type="ORF">DDW44_25540</name>
</gene>
<feature type="region of interest" description="Disordered" evidence="1">
    <location>
        <begin position="1"/>
        <end position="21"/>
    </location>
</feature>
<keyword evidence="2" id="KW-0812">Transmembrane</keyword>
<dbReference type="AlphaFoldDB" id="A0A2S1SZD6"/>
<evidence type="ECO:0008006" key="5">
    <source>
        <dbReference type="Google" id="ProtNLM"/>
    </source>
</evidence>
<accession>A0A2S1SZD6</accession>
<organism evidence="3 4">
    <name type="scientific">Streptomyces tirandamycinicus</name>
    <dbReference type="NCBI Taxonomy" id="2174846"/>
    <lineage>
        <taxon>Bacteria</taxon>
        <taxon>Bacillati</taxon>
        <taxon>Actinomycetota</taxon>
        <taxon>Actinomycetes</taxon>
        <taxon>Kitasatosporales</taxon>
        <taxon>Streptomycetaceae</taxon>
        <taxon>Streptomyces</taxon>
    </lineage>
</organism>
<dbReference type="Proteomes" id="UP000244900">
    <property type="component" value="Chromosome"/>
</dbReference>
<feature type="compositionally biased region" description="Basic residues" evidence="1">
    <location>
        <begin position="11"/>
        <end position="21"/>
    </location>
</feature>
<name>A0A2S1SZD6_9ACTN</name>
<dbReference type="KEGG" id="stir:DDW44_25540"/>